<protein>
    <submittedName>
        <fullName evidence="2">Uncharacterized protein</fullName>
    </submittedName>
</protein>
<organism evidence="2 3">
    <name type="scientific">Orbilia brochopaga</name>
    <dbReference type="NCBI Taxonomy" id="3140254"/>
    <lineage>
        <taxon>Eukaryota</taxon>
        <taxon>Fungi</taxon>
        <taxon>Dikarya</taxon>
        <taxon>Ascomycota</taxon>
        <taxon>Pezizomycotina</taxon>
        <taxon>Orbiliomycetes</taxon>
        <taxon>Orbiliales</taxon>
        <taxon>Orbiliaceae</taxon>
        <taxon>Orbilia</taxon>
    </lineage>
</organism>
<keyword evidence="3" id="KW-1185">Reference proteome</keyword>
<comment type="caution">
    <text evidence="2">The sequence shown here is derived from an EMBL/GenBank/DDBJ whole genome shotgun (WGS) entry which is preliminary data.</text>
</comment>
<name>A0AAV9V5I7_9PEZI</name>
<keyword evidence="1" id="KW-1133">Transmembrane helix</keyword>
<accession>A0AAV9V5I7</accession>
<feature type="transmembrane region" description="Helical" evidence="1">
    <location>
        <begin position="21"/>
        <end position="42"/>
    </location>
</feature>
<sequence>MPEIEKDNGGGGELALFFWRWAVRLAVVAWGTLAVVVVVRGVMQTLEGMEPEEAMVVLLVLWGAAILSIGWAVNPEDQRYIQSLLWFLAAAASLLAWKTGGDFTWMGTVFKFPKLPEFPSWLSIGGNSTSNGTTEVALVTTAPQSAGLCPCSQGQSTPSPEPGCRGTPGATRVLLSATSHFLSPAVLLGNNHLDFDTHHNNQRTRREHHRLERIPHIPADRFHSCILNSLTTDRI</sequence>
<keyword evidence="1" id="KW-0472">Membrane</keyword>
<evidence type="ECO:0000313" key="2">
    <source>
        <dbReference type="EMBL" id="KAK6354694.1"/>
    </source>
</evidence>
<dbReference type="Proteomes" id="UP001375240">
    <property type="component" value="Unassembled WGS sequence"/>
</dbReference>
<dbReference type="AlphaFoldDB" id="A0AAV9V5I7"/>
<evidence type="ECO:0000256" key="1">
    <source>
        <dbReference type="SAM" id="Phobius"/>
    </source>
</evidence>
<dbReference type="EMBL" id="JAVHNQ010000002">
    <property type="protein sequence ID" value="KAK6354694.1"/>
    <property type="molecule type" value="Genomic_DNA"/>
</dbReference>
<gene>
    <name evidence="2" type="ORF">TWF696_003833</name>
</gene>
<proteinExistence type="predicted"/>
<feature type="transmembrane region" description="Helical" evidence="1">
    <location>
        <begin position="79"/>
        <end position="97"/>
    </location>
</feature>
<evidence type="ECO:0000313" key="3">
    <source>
        <dbReference type="Proteomes" id="UP001375240"/>
    </source>
</evidence>
<keyword evidence="1" id="KW-0812">Transmembrane</keyword>
<reference evidence="2 3" key="1">
    <citation type="submission" date="2019-10" db="EMBL/GenBank/DDBJ databases">
        <authorList>
            <person name="Palmer J.M."/>
        </authorList>
    </citation>
    <scope>NUCLEOTIDE SEQUENCE [LARGE SCALE GENOMIC DNA]</scope>
    <source>
        <strain evidence="2 3">TWF696</strain>
    </source>
</reference>
<feature type="transmembrane region" description="Helical" evidence="1">
    <location>
        <begin position="54"/>
        <end position="73"/>
    </location>
</feature>